<dbReference type="EMBL" id="CWOW01000001">
    <property type="protein sequence ID" value="CRZ82162.1"/>
    <property type="molecule type" value="Genomic_DNA"/>
</dbReference>
<sequence length="52" mass="6012">MPKLKTSFGNSRGISNRGYVYWTAYQPSHSRVTVSFYHSRFFEASTTCESLK</sequence>
<gene>
    <name evidence="1" type="ORF">ERS013165_00268</name>
</gene>
<name>A0A655NYD5_VIBCL</name>
<protein>
    <submittedName>
        <fullName evidence="1">Uncharacterized protein</fullName>
    </submittedName>
</protein>
<dbReference type="Proteomes" id="UP000044806">
    <property type="component" value="Unassembled WGS sequence"/>
</dbReference>
<dbReference type="AlphaFoldDB" id="A0A655NYD5"/>
<proteinExistence type="predicted"/>
<evidence type="ECO:0000313" key="1">
    <source>
        <dbReference type="EMBL" id="CRZ82162.1"/>
    </source>
</evidence>
<evidence type="ECO:0000313" key="2">
    <source>
        <dbReference type="Proteomes" id="UP000044806"/>
    </source>
</evidence>
<organism evidence="1 2">
    <name type="scientific">Vibrio cholerae</name>
    <dbReference type="NCBI Taxonomy" id="666"/>
    <lineage>
        <taxon>Bacteria</taxon>
        <taxon>Pseudomonadati</taxon>
        <taxon>Pseudomonadota</taxon>
        <taxon>Gammaproteobacteria</taxon>
        <taxon>Vibrionales</taxon>
        <taxon>Vibrionaceae</taxon>
        <taxon>Vibrio</taxon>
    </lineage>
</organism>
<reference evidence="1 2" key="1">
    <citation type="submission" date="2015-07" db="EMBL/GenBank/DDBJ databases">
        <authorList>
            <consortium name="Pathogen Informatics"/>
        </authorList>
    </citation>
    <scope>NUCLEOTIDE SEQUENCE [LARGE SCALE GENOMIC DNA]</scope>
    <source>
        <strain evidence="1 2">A51</strain>
    </source>
</reference>
<accession>A0A655NYD5</accession>